<keyword evidence="3" id="KW-1185">Reference proteome</keyword>
<dbReference type="Proteomes" id="UP001605036">
    <property type="component" value="Unassembled WGS sequence"/>
</dbReference>
<evidence type="ECO:0000256" key="1">
    <source>
        <dbReference type="SAM" id="MobiDB-lite"/>
    </source>
</evidence>
<sequence length="137" mass="15599">MGDFTRRKQSRTLVLEGRPPPNRACSTPQSIIHRCIRKLRPPIEHTSSQGSGRLRKRTVLRKEFSPEPRSETRLQPRGPDSDVSYEAHPRFDLDNITRADLSKLSCKLDPRPPCVDYLSCTQTPRCWASTLKACGVE</sequence>
<comment type="caution">
    <text evidence="2">The sequence shown here is derived from an EMBL/GenBank/DDBJ whole genome shotgun (WGS) entry which is preliminary data.</text>
</comment>
<proteinExistence type="predicted"/>
<dbReference type="EMBL" id="JBHFFA010000008">
    <property type="protein sequence ID" value="KAL2608917.1"/>
    <property type="molecule type" value="Genomic_DNA"/>
</dbReference>
<evidence type="ECO:0000313" key="2">
    <source>
        <dbReference type="EMBL" id="KAL2608917.1"/>
    </source>
</evidence>
<gene>
    <name evidence="2" type="ORF">R1flu_027490</name>
</gene>
<dbReference type="AlphaFoldDB" id="A0ABD1XIY4"/>
<feature type="region of interest" description="Disordered" evidence="1">
    <location>
        <begin position="1"/>
        <end position="27"/>
    </location>
</feature>
<protein>
    <submittedName>
        <fullName evidence="2">Uncharacterized protein</fullName>
    </submittedName>
</protein>
<reference evidence="2 3" key="1">
    <citation type="submission" date="2024-09" db="EMBL/GenBank/DDBJ databases">
        <title>Chromosome-scale assembly of Riccia fluitans.</title>
        <authorList>
            <person name="Paukszto L."/>
            <person name="Sawicki J."/>
            <person name="Karawczyk K."/>
            <person name="Piernik-Szablinska J."/>
            <person name="Szczecinska M."/>
            <person name="Mazdziarz M."/>
        </authorList>
    </citation>
    <scope>NUCLEOTIDE SEQUENCE [LARGE SCALE GENOMIC DNA]</scope>
    <source>
        <strain evidence="2">Rf_01</strain>
        <tissue evidence="2">Aerial parts of the thallus</tissue>
    </source>
</reference>
<name>A0ABD1XIY4_9MARC</name>
<accession>A0ABD1XIY4</accession>
<evidence type="ECO:0000313" key="3">
    <source>
        <dbReference type="Proteomes" id="UP001605036"/>
    </source>
</evidence>
<feature type="compositionally biased region" description="Basic and acidic residues" evidence="1">
    <location>
        <begin position="60"/>
        <end position="74"/>
    </location>
</feature>
<organism evidence="2 3">
    <name type="scientific">Riccia fluitans</name>
    <dbReference type="NCBI Taxonomy" id="41844"/>
    <lineage>
        <taxon>Eukaryota</taxon>
        <taxon>Viridiplantae</taxon>
        <taxon>Streptophyta</taxon>
        <taxon>Embryophyta</taxon>
        <taxon>Marchantiophyta</taxon>
        <taxon>Marchantiopsida</taxon>
        <taxon>Marchantiidae</taxon>
        <taxon>Marchantiales</taxon>
        <taxon>Ricciaceae</taxon>
        <taxon>Riccia</taxon>
    </lineage>
</organism>
<feature type="region of interest" description="Disordered" evidence="1">
    <location>
        <begin position="40"/>
        <end position="88"/>
    </location>
</feature>